<sequence length="158" mass="17742">MILRLRKLISLSLEGCELSQVVYPYSSSFLNSSSSIDTLILNNNNLTSSMYRSLFPLTRNKLRILDLSGNILDGIPKYLGNLCNLERLYFYNNSAVVNFPDFLNNLFGCTSLTLQGLLVGHNRLIGKLSNETLRFQNLSLLGMKSCNLGPHFPDGFKL</sequence>
<keyword evidence="11" id="KW-1185">Reference proteome</keyword>
<comment type="subcellular location">
    <subcellularLocation>
        <location evidence="1">Cell membrane</location>
        <topology evidence="1">Single-pass type I membrane protein</topology>
    </subcellularLocation>
</comment>
<evidence type="ECO:0000313" key="10">
    <source>
        <dbReference type="EMBL" id="CAH1452723.1"/>
    </source>
</evidence>
<protein>
    <submittedName>
        <fullName evidence="10">Uncharacterized protein</fullName>
    </submittedName>
</protein>
<evidence type="ECO:0000256" key="6">
    <source>
        <dbReference type="ARBA" id="ARBA00022989"/>
    </source>
</evidence>
<dbReference type="Gene3D" id="3.80.10.10">
    <property type="entry name" value="Ribonuclease Inhibitor"/>
    <property type="match status" value="1"/>
</dbReference>
<keyword evidence="3" id="KW-1003">Cell membrane</keyword>
<comment type="caution">
    <text evidence="10">The sequence shown here is derived from an EMBL/GenBank/DDBJ whole genome shotgun (WGS) entry which is preliminary data.</text>
</comment>
<evidence type="ECO:0000256" key="5">
    <source>
        <dbReference type="ARBA" id="ARBA00022729"/>
    </source>
</evidence>
<evidence type="ECO:0000256" key="8">
    <source>
        <dbReference type="ARBA" id="ARBA00023170"/>
    </source>
</evidence>
<proteinExistence type="inferred from homology"/>
<evidence type="ECO:0000256" key="2">
    <source>
        <dbReference type="ARBA" id="ARBA00009592"/>
    </source>
</evidence>
<dbReference type="SUPFAM" id="SSF52047">
    <property type="entry name" value="RNI-like"/>
    <property type="match status" value="1"/>
</dbReference>
<gene>
    <name evidence="10" type="ORF">LVIROSA_LOCUS38012</name>
</gene>
<keyword evidence="9" id="KW-0325">Glycoprotein</keyword>
<keyword evidence="5" id="KW-0732">Signal</keyword>
<dbReference type="PANTHER" id="PTHR48052">
    <property type="entry name" value="UNNAMED PRODUCT"/>
    <property type="match status" value="1"/>
</dbReference>
<keyword evidence="7" id="KW-0472">Membrane</keyword>
<reference evidence="10 11" key="1">
    <citation type="submission" date="2022-01" db="EMBL/GenBank/DDBJ databases">
        <authorList>
            <person name="Xiong W."/>
            <person name="Schranz E."/>
        </authorList>
    </citation>
    <scope>NUCLEOTIDE SEQUENCE [LARGE SCALE GENOMIC DNA]</scope>
</reference>
<evidence type="ECO:0000313" key="11">
    <source>
        <dbReference type="Proteomes" id="UP001157418"/>
    </source>
</evidence>
<comment type="similarity">
    <text evidence="2">Belongs to the RLP family.</text>
</comment>
<dbReference type="Pfam" id="PF00560">
    <property type="entry name" value="LRR_1"/>
    <property type="match status" value="1"/>
</dbReference>
<evidence type="ECO:0000256" key="4">
    <source>
        <dbReference type="ARBA" id="ARBA00022692"/>
    </source>
</evidence>
<dbReference type="PANTHER" id="PTHR48052:SF8">
    <property type="entry name" value="LRR RECEPTOR-LIKE SERINE_THREONINE-PROTEIN KINASE FLS2"/>
    <property type="match status" value="1"/>
</dbReference>
<evidence type="ECO:0000256" key="9">
    <source>
        <dbReference type="ARBA" id="ARBA00023180"/>
    </source>
</evidence>
<dbReference type="AlphaFoldDB" id="A0AAU9PQU8"/>
<name>A0AAU9PQU8_9ASTR</name>
<dbReference type="Proteomes" id="UP001157418">
    <property type="component" value="Unassembled WGS sequence"/>
</dbReference>
<keyword evidence="4" id="KW-0812">Transmembrane</keyword>
<keyword evidence="8" id="KW-0675">Receptor</keyword>
<dbReference type="InterPro" id="IPR001611">
    <property type="entry name" value="Leu-rich_rpt"/>
</dbReference>
<dbReference type="InterPro" id="IPR032675">
    <property type="entry name" value="LRR_dom_sf"/>
</dbReference>
<organism evidence="10 11">
    <name type="scientific">Lactuca virosa</name>
    <dbReference type="NCBI Taxonomy" id="75947"/>
    <lineage>
        <taxon>Eukaryota</taxon>
        <taxon>Viridiplantae</taxon>
        <taxon>Streptophyta</taxon>
        <taxon>Embryophyta</taxon>
        <taxon>Tracheophyta</taxon>
        <taxon>Spermatophyta</taxon>
        <taxon>Magnoliopsida</taxon>
        <taxon>eudicotyledons</taxon>
        <taxon>Gunneridae</taxon>
        <taxon>Pentapetalae</taxon>
        <taxon>asterids</taxon>
        <taxon>campanulids</taxon>
        <taxon>Asterales</taxon>
        <taxon>Asteraceae</taxon>
        <taxon>Cichorioideae</taxon>
        <taxon>Cichorieae</taxon>
        <taxon>Lactucinae</taxon>
        <taxon>Lactuca</taxon>
    </lineage>
</organism>
<dbReference type="EMBL" id="CAKMRJ010005745">
    <property type="protein sequence ID" value="CAH1452723.1"/>
    <property type="molecule type" value="Genomic_DNA"/>
</dbReference>
<evidence type="ECO:0000256" key="1">
    <source>
        <dbReference type="ARBA" id="ARBA00004251"/>
    </source>
</evidence>
<keyword evidence="6" id="KW-1133">Transmembrane helix</keyword>
<evidence type="ECO:0000256" key="7">
    <source>
        <dbReference type="ARBA" id="ARBA00023136"/>
    </source>
</evidence>
<accession>A0AAU9PQU8</accession>
<dbReference type="PROSITE" id="PS51450">
    <property type="entry name" value="LRR"/>
    <property type="match status" value="1"/>
</dbReference>
<dbReference type="GO" id="GO:0005886">
    <property type="term" value="C:plasma membrane"/>
    <property type="evidence" value="ECO:0007669"/>
    <property type="project" value="UniProtKB-SubCell"/>
</dbReference>
<evidence type="ECO:0000256" key="3">
    <source>
        <dbReference type="ARBA" id="ARBA00022475"/>
    </source>
</evidence>